<sequence length="303" mass="33798">MSMLVRKGTMVRKNRGSLKRGSGRRMHSSSSTGISTGSTKSTGSYGSYKGSSTPVGAIKAENACQSSPSRSLANTVVSFDDQRELCKTALGWSSRGKSVDTEQGGYGAIFIQIQEANTEATSTCDFICRSGRLICHTAFIIVLVGISTALPITMLSVGVKYLNECPRQRRIPVYLLVGGCFGMVKIIGTVWHNIKSKRYEELDSFYDAHEGDGAFASRTFRMMDVMLTTFLFAWLVAGTFWVFDIWEPHYKQLLHEPRNWCDRTVYLFAAYQIIASYAFLCVLMIFTVSLALCFKCKNNCKRR</sequence>
<name>A0A210PL46_MIZYE</name>
<dbReference type="PANTHER" id="PTHR33444:SF7">
    <property type="entry name" value="TRANSMEMBRANE PROTEIN 272"/>
    <property type="match status" value="1"/>
</dbReference>
<dbReference type="EMBL" id="NEDP02005593">
    <property type="protein sequence ID" value="OWF37211.1"/>
    <property type="molecule type" value="Genomic_DNA"/>
</dbReference>
<proteinExistence type="predicted"/>
<gene>
    <name evidence="3" type="ORF">KP79_PYT12375</name>
</gene>
<feature type="transmembrane region" description="Helical" evidence="2">
    <location>
        <begin position="171"/>
        <end position="191"/>
    </location>
</feature>
<dbReference type="OrthoDB" id="6157510at2759"/>
<feature type="compositionally biased region" description="Basic residues" evidence="1">
    <location>
        <begin position="9"/>
        <end position="27"/>
    </location>
</feature>
<feature type="compositionally biased region" description="Low complexity" evidence="1">
    <location>
        <begin position="28"/>
        <end position="47"/>
    </location>
</feature>
<keyword evidence="4" id="KW-1185">Reference proteome</keyword>
<keyword evidence="2" id="KW-0812">Transmembrane</keyword>
<keyword evidence="2" id="KW-1133">Transmembrane helix</keyword>
<keyword evidence="2" id="KW-0472">Membrane</keyword>
<organism evidence="3 4">
    <name type="scientific">Mizuhopecten yessoensis</name>
    <name type="common">Japanese scallop</name>
    <name type="synonym">Patinopecten yessoensis</name>
    <dbReference type="NCBI Taxonomy" id="6573"/>
    <lineage>
        <taxon>Eukaryota</taxon>
        <taxon>Metazoa</taxon>
        <taxon>Spiralia</taxon>
        <taxon>Lophotrochozoa</taxon>
        <taxon>Mollusca</taxon>
        <taxon>Bivalvia</taxon>
        <taxon>Autobranchia</taxon>
        <taxon>Pteriomorphia</taxon>
        <taxon>Pectinida</taxon>
        <taxon>Pectinoidea</taxon>
        <taxon>Pectinidae</taxon>
        <taxon>Mizuhopecten</taxon>
    </lineage>
</organism>
<dbReference type="Proteomes" id="UP000242188">
    <property type="component" value="Unassembled WGS sequence"/>
</dbReference>
<evidence type="ECO:0000256" key="1">
    <source>
        <dbReference type="SAM" id="MobiDB-lite"/>
    </source>
</evidence>
<reference evidence="3 4" key="1">
    <citation type="journal article" date="2017" name="Nat. Ecol. Evol.">
        <title>Scallop genome provides insights into evolution of bilaterian karyotype and development.</title>
        <authorList>
            <person name="Wang S."/>
            <person name="Zhang J."/>
            <person name="Jiao W."/>
            <person name="Li J."/>
            <person name="Xun X."/>
            <person name="Sun Y."/>
            <person name="Guo X."/>
            <person name="Huan P."/>
            <person name="Dong B."/>
            <person name="Zhang L."/>
            <person name="Hu X."/>
            <person name="Sun X."/>
            <person name="Wang J."/>
            <person name="Zhao C."/>
            <person name="Wang Y."/>
            <person name="Wang D."/>
            <person name="Huang X."/>
            <person name="Wang R."/>
            <person name="Lv J."/>
            <person name="Li Y."/>
            <person name="Zhang Z."/>
            <person name="Liu B."/>
            <person name="Lu W."/>
            <person name="Hui Y."/>
            <person name="Liang J."/>
            <person name="Zhou Z."/>
            <person name="Hou R."/>
            <person name="Li X."/>
            <person name="Liu Y."/>
            <person name="Li H."/>
            <person name="Ning X."/>
            <person name="Lin Y."/>
            <person name="Zhao L."/>
            <person name="Xing Q."/>
            <person name="Dou J."/>
            <person name="Li Y."/>
            <person name="Mao J."/>
            <person name="Guo H."/>
            <person name="Dou H."/>
            <person name="Li T."/>
            <person name="Mu C."/>
            <person name="Jiang W."/>
            <person name="Fu Q."/>
            <person name="Fu X."/>
            <person name="Miao Y."/>
            <person name="Liu J."/>
            <person name="Yu Q."/>
            <person name="Li R."/>
            <person name="Liao H."/>
            <person name="Li X."/>
            <person name="Kong Y."/>
            <person name="Jiang Z."/>
            <person name="Chourrout D."/>
            <person name="Li R."/>
            <person name="Bao Z."/>
        </authorList>
    </citation>
    <scope>NUCLEOTIDE SEQUENCE [LARGE SCALE GENOMIC DNA]</scope>
    <source>
        <strain evidence="3 4">PY_sf001</strain>
    </source>
</reference>
<dbReference type="AlphaFoldDB" id="A0A210PL46"/>
<feature type="transmembrane region" description="Helical" evidence="2">
    <location>
        <begin position="138"/>
        <end position="159"/>
    </location>
</feature>
<feature type="transmembrane region" description="Helical" evidence="2">
    <location>
        <begin position="266"/>
        <end position="294"/>
    </location>
</feature>
<feature type="region of interest" description="Disordered" evidence="1">
    <location>
        <begin position="1"/>
        <end position="47"/>
    </location>
</feature>
<evidence type="ECO:0000313" key="4">
    <source>
        <dbReference type="Proteomes" id="UP000242188"/>
    </source>
</evidence>
<evidence type="ECO:0000313" key="3">
    <source>
        <dbReference type="EMBL" id="OWF37211.1"/>
    </source>
</evidence>
<dbReference type="STRING" id="6573.A0A210PL46"/>
<evidence type="ECO:0000256" key="2">
    <source>
        <dbReference type="SAM" id="Phobius"/>
    </source>
</evidence>
<accession>A0A210PL46</accession>
<protein>
    <submittedName>
        <fullName evidence="3">Uncharacterized protein</fullName>
    </submittedName>
</protein>
<dbReference type="PANTHER" id="PTHR33444">
    <property type="entry name" value="SI:DKEY-19B23.12-RELATED"/>
    <property type="match status" value="1"/>
</dbReference>
<dbReference type="InterPro" id="IPR040350">
    <property type="entry name" value="TMEM272"/>
</dbReference>
<feature type="transmembrane region" description="Helical" evidence="2">
    <location>
        <begin position="225"/>
        <end position="246"/>
    </location>
</feature>
<comment type="caution">
    <text evidence="3">The sequence shown here is derived from an EMBL/GenBank/DDBJ whole genome shotgun (WGS) entry which is preliminary data.</text>
</comment>